<keyword evidence="2" id="KW-1185">Reference proteome</keyword>
<accession>A0A345P5P7</accession>
<dbReference type="AlphaFoldDB" id="A0A345P5P7"/>
<dbReference type="RefSeq" id="WP_114898716.1">
    <property type="nucleotide sequence ID" value="NZ_CP031222.1"/>
</dbReference>
<proteinExistence type="predicted"/>
<evidence type="ECO:0000313" key="1">
    <source>
        <dbReference type="EMBL" id="AXI02606.1"/>
    </source>
</evidence>
<dbReference type="Proteomes" id="UP000253940">
    <property type="component" value="Chromosome"/>
</dbReference>
<evidence type="ECO:0000313" key="2">
    <source>
        <dbReference type="Proteomes" id="UP000253940"/>
    </source>
</evidence>
<gene>
    <name evidence="1" type="ORF">HYN46_07055</name>
</gene>
<dbReference type="OrthoDB" id="6710225at2"/>
<name>A0A345P5P7_9GAMM</name>
<dbReference type="EMBL" id="CP031222">
    <property type="protein sequence ID" value="AXI02606.1"/>
    <property type="molecule type" value="Genomic_DNA"/>
</dbReference>
<organism evidence="1 2">
    <name type="scientific">Aquirhabdus parva</name>
    <dbReference type="NCBI Taxonomy" id="2283318"/>
    <lineage>
        <taxon>Bacteria</taxon>
        <taxon>Pseudomonadati</taxon>
        <taxon>Pseudomonadota</taxon>
        <taxon>Gammaproteobacteria</taxon>
        <taxon>Moraxellales</taxon>
        <taxon>Moraxellaceae</taxon>
        <taxon>Aquirhabdus</taxon>
    </lineage>
</organism>
<protein>
    <submittedName>
        <fullName evidence="1">Uncharacterized protein</fullName>
    </submittedName>
</protein>
<sequence>MATLRELHGKAGNPDLTHWKDIQLFSIVEAALLTAGIDPLIYECIRDESILIGSLKTNEQSNWKHAAIMIRAIKQAVCTSEIDCKIAFVSRENDYTQWFENITPLNLGLEDLDNIVVHQTKISRKGLEKWLNKNGYIEPMTPAINYAAPISTPQANNHVLISSYSTPALEVAEAVVKHFWVGFDPETMPPPKQETVTSWIRENHPHIEAKQIQDAIDKICRHPSAKKGGVKLLRQIKDITH</sequence>
<dbReference type="KEGG" id="mbah:HYN46_07055"/>
<reference evidence="1 2" key="1">
    <citation type="submission" date="2018-07" db="EMBL/GenBank/DDBJ databases">
        <title>Genome sequencing of Moraxellaceae gen. HYN0046.</title>
        <authorList>
            <person name="Kim M."/>
            <person name="Yi H."/>
        </authorList>
    </citation>
    <scope>NUCLEOTIDE SEQUENCE [LARGE SCALE GENOMIC DNA]</scope>
    <source>
        <strain evidence="1 2">HYN0046</strain>
    </source>
</reference>